<keyword evidence="3" id="KW-1185">Reference proteome</keyword>
<proteinExistence type="predicted"/>
<dbReference type="RefSeq" id="WP_380217504.1">
    <property type="nucleotide sequence ID" value="NZ_JBHTBN010000003.1"/>
</dbReference>
<reference evidence="3" key="1">
    <citation type="journal article" date="2019" name="Int. J. Syst. Evol. Microbiol.">
        <title>The Global Catalogue of Microorganisms (GCM) 10K type strain sequencing project: providing services to taxonomists for standard genome sequencing and annotation.</title>
        <authorList>
            <consortium name="The Broad Institute Genomics Platform"/>
            <consortium name="The Broad Institute Genome Sequencing Center for Infectious Disease"/>
            <person name="Wu L."/>
            <person name="Ma J."/>
        </authorList>
    </citation>
    <scope>NUCLEOTIDE SEQUENCE [LARGE SCALE GENOMIC DNA]</scope>
    <source>
        <strain evidence="3">CGMCC 1.16306</strain>
    </source>
</reference>
<evidence type="ECO:0000313" key="3">
    <source>
        <dbReference type="Proteomes" id="UP001596415"/>
    </source>
</evidence>
<comment type="caution">
    <text evidence="2">The sequence shown here is derived from an EMBL/GenBank/DDBJ whole genome shotgun (WGS) entry which is preliminary data.</text>
</comment>
<evidence type="ECO:0000256" key="1">
    <source>
        <dbReference type="SAM" id="SignalP"/>
    </source>
</evidence>
<organism evidence="2 3">
    <name type="scientific">Jejudonia soesokkakensis</name>
    <dbReference type="NCBI Taxonomy" id="1323432"/>
    <lineage>
        <taxon>Bacteria</taxon>
        <taxon>Pseudomonadati</taxon>
        <taxon>Bacteroidota</taxon>
        <taxon>Flavobacteriia</taxon>
        <taxon>Flavobacteriales</taxon>
        <taxon>Flavobacteriaceae</taxon>
        <taxon>Jejudonia</taxon>
    </lineage>
</organism>
<name>A0ABW2MVT1_9FLAO</name>
<evidence type="ECO:0000313" key="2">
    <source>
        <dbReference type="EMBL" id="MFC7357660.1"/>
    </source>
</evidence>
<feature type="signal peptide" evidence="1">
    <location>
        <begin position="1"/>
        <end position="20"/>
    </location>
</feature>
<sequence length="42" mass="4546">MKKFFTILCAVGLFAATATSFTSCREKSTVEKVADDVEDAVD</sequence>
<feature type="chain" id="PRO_5046911657" evidence="1">
    <location>
        <begin position="21"/>
        <end position="42"/>
    </location>
</feature>
<dbReference type="PROSITE" id="PS51257">
    <property type="entry name" value="PROKAR_LIPOPROTEIN"/>
    <property type="match status" value="1"/>
</dbReference>
<accession>A0ABW2MVT1</accession>
<keyword evidence="1" id="KW-0732">Signal</keyword>
<dbReference type="Proteomes" id="UP001596415">
    <property type="component" value="Unassembled WGS sequence"/>
</dbReference>
<protein>
    <submittedName>
        <fullName evidence="2">Uncharacterized protein</fullName>
    </submittedName>
</protein>
<dbReference type="EMBL" id="JBHTBN010000003">
    <property type="protein sequence ID" value="MFC7357660.1"/>
    <property type="molecule type" value="Genomic_DNA"/>
</dbReference>
<gene>
    <name evidence="2" type="ORF">ACFQO1_08175</name>
</gene>